<accession>A0ABD3P4Z3</accession>
<dbReference type="EMBL" id="JALLPJ020000805">
    <property type="protein sequence ID" value="KAL3782491.1"/>
    <property type="molecule type" value="Genomic_DNA"/>
</dbReference>
<proteinExistence type="predicted"/>
<dbReference type="Proteomes" id="UP001530400">
    <property type="component" value="Unassembled WGS sequence"/>
</dbReference>
<sequence>MAIESTDADEKHFDWSAKQGRILTDGGRALEYYTEANGFPFSAEECPHYHLERGETDVFKKWSQDFLASGRKHPIVGAWKRPLFASRWEYSTDVDETVFNIQTSTLFVDLRVPRSKPVNRWENMGEHFVRNRSSSQMLESLSDHDLRLYARQHIFGGFSSLSKQNDRPLCTRHHCIDWNYISGKPRPRPNKWYIEGNHTQNDKSFDSWIEWSYATDYYAQSYYHERWERLPGDEHGAGLRLAMRKRIIRTDCSSPHSDGIIVAVGDHFNYIIGRNLAGSVQRYPNASNLVELVDSAIANRDRSTAISYLTLHGGHGTISSGWIVDCAIQPWKHGKRLISCLETDADSMSVKVTGSSSNFRTWEVVLGGDAWDVYESSLSSAQELNSLLQKTEHVKVDSRL</sequence>
<dbReference type="AlphaFoldDB" id="A0ABD3P4Z3"/>
<protein>
    <submittedName>
        <fullName evidence="1">Uncharacterized protein</fullName>
    </submittedName>
</protein>
<organism evidence="1 2">
    <name type="scientific">Cyclotella atomus</name>
    <dbReference type="NCBI Taxonomy" id="382360"/>
    <lineage>
        <taxon>Eukaryota</taxon>
        <taxon>Sar</taxon>
        <taxon>Stramenopiles</taxon>
        <taxon>Ochrophyta</taxon>
        <taxon>Bacillariophyta</taxon>
        <taxon>Coscinodiscophyceae</taxon>
        <taxon>Thalassiosirophycidae</taxon>
        <taxon>Stephanodiscales</taxon>
        <taxon>Stephanodiscaceae</taxon>
        <taxon>Cyclotella</taxon>
    </lineage>
</organism>
<name>A0ABD3P4Z3_9STRA</name>
<gene>
    <name evidence="1" type="ORF">ACHAWO_005238</name>
</gene>
<reference evidence="1 2" key="1">
    <citation type="submission" date="2024-10" db="EMBL/GenBank/DDBJ databases">
        <title>Updated reference genomes for cyclostephanoid diatoms.</title>
        <authorList>
            <person name="Roberts W.R."/>
            <person name="Alverson A.J."/>
        </authorList>
    </citation>
    <scope>NUCLEOTIDE SEQUENCE [LARGE SCALE GENOMIC DNA]</scope>
    <source>
        <strain evidence="1 2">AJA010-31</strain>
    </source>
</reference>
<keyword evidence="2" id="KW-1185">Reference proteome</keyword>
<evidence type="ECO:0000313" key="2">
    <source>
        <dbReference type="Proteomes" id="UP001530400"/>
    </source>
</evidence>
<comment type="caution">
    <text evidence="1">The sequence shown here is derived from an EMBL/GenBank/DDBJ whole genome shotgun (WGS) entry which is preliminary data.</text>
</comment>
<evidence type="ECO:0000313" key="1">
    <source>
        <dbReference type="EMBL" id="KAL3782491.1"/>
    </source>
</evidence>